<evidence type="ECO:0000256" key="1">
    <source>
        <dbReference type="SAM" id="Phobius"/>
    </source>
</evidence>
<dbReference type="SUPFAM" id="SSF47781">
    <property type="entry name" value="RuvA domain 2-like"/>
    <property type="match status" value="2"/>
</dbReference>
<gene>
    <name evidence="2" type="ORF">EZV76_09635</name>
</gene>
<reference evidence="2 3" key="1">
    <citation type="submission" date="2019-03" db="EMBL/GenBank/DDBJ databases">
        <title>Muricauda SCR12 sp.nov, a marine bacterium isolated from Pacific Ocean:the Okinawa trough.</title>
        <authorList>
            <person name="Liu L."/>
        </authorList>
    </citation>
    <scope>NUCLEOTIDE SEQUENCE [LARGE SCALE GENOMIC DNA]</scope>
    <source>
        <strain evidence="2 3">SCR12</strain>
    </source>
</reference>
<name>A0A4S8RM11_9FLAO</name>
<dbReference type="PANTHER" id="PTHR21180">
    <property type="entry name" value="ENDONUCLEASE/EXONUCLEASE/PHOSPHATASE FAMILY DOMAIN-CONTAINING PROTEIN 1"/>
    <property type="match status" value="1"/>
</dbReference>
<dbReference type="InterPro" id="IPR051675">
    <property type="entry name" value="Endo/Exo/Phosphatase_dom_1"/>
</dbReference>
<keyword evidence="3" id="KW-1185">Reference proteome</keyword>
<protein>
    <submittedName>
        <fullName evidence="2">Helix-hairpin-helix domain-containing protein</fullName>
    </submittedName>
</protein>
<keyword evidence="1" id="KW-0812">Transmembrane</keyword>
<sequence>MEKKGFHFRFNKQERSGIFFLLLIIFILQGIFFYIKAKPFNGNKRIAINTDAQSRLDSLKQESQISALKIFPFNPNYITDHKGYVLGMSSKELDKLFAFRAKGRFVNSAQEFQQVTQVSDSLLETMSPYFKFPNWDKKDDSKKHFHPIEEKPVEVTDLNRATPEELMDVNGIGPKLSQRIVKFRDRLGGFLVTEQLYDVYGLEPEVVQRAMERFQVHQPPAVKKISINTATVEELSKLVYITTDMAHAIVRYREENGAFGALDELSNLKVLPAERIGRIKLYLTL</sequence>
<dbReference type="Pfam" id="PF12836">
    <property type="entry name" value="HHH_3"/>
    <property type="match status" value="2"/>
</dbReference>
<dbReference type="OrthoDB" id="981124at2"/>
<dbReference type="AlphaFoldDB" id="A0A4S8RM11"/>
<organism evidence="2 3">
    <name type="scientific">Flagellimonas alvinocaridis</name>
    <dbReference type="NCBI Taxonomy" id="2530200"/>
    <lineage>
        <taxon>Bacteria</taxon>
        <taxon>Pseudomonadati</taxon>
        <taxon>Bacteroidota</taxon>
        <taxon>Flavobacteriia</taxon>
        <taxon>Flavobacteriales</taxon>
        <taxon>Flavobacteriaceae</taxon>
        <taxon>Flagellimonas</taxon>
    </lineage>
</organism>
<dbReference type="GO" id="GO:0015628">
    <property type="term" value="P:protein secretion by the type II secretion system"/>
    <property type="evidence" value="ECO:0007669"/>
    <property type="project" value="TreeGrafter"/>
</dbReference>
<dbReference type="InterPro" id="IPR010994">
    <property type="entry name" value="RuvA_2-like"/>
</dbReference>
<dbReference type="RefSeq" id="WP_136566339.1">
    <property type="nucleotide sequence ID" value="NZ_SNTZ01000004.1"/>
</dbReference>
<evidence type="ECO:0000313" key="3">
    <source>
        <dbReference type="Proteomes" id="UP000310406"/>
    </source>
</evidence>
<dbReference type="Proteomes" id="UP000310406">
    <property type="component" value="Unassembled WGS sequence"/>
</dbReference>
<proteinExistence type="predicted"/>
<feature type="transmembrane region" description="Helical" evidence="1">
    <location>
        <begin position="16"/>
        <end position="35"/>
    </location>
</feature>
<keyword evidence="1" id="KW-1133">Transmembrane helix</keyword>
<dbReference type="Gene3D" id="1.10.150.280">
    <property type="entry name" value="AF1531-like domain"/>
    <property type="match status" value="2"/>
</dbReference>
<dbReference type="GO" id="GO:0015627">
    <property type="term" value="C:type II protein secretion system complex"/>
    <property type="evidence" value="ECO:0007669"/>
    <property type="project" value="TreeGrafter"/>
</dbReference>
<dbReference type="PANTHER" id="PTHR21180:SF32">
    <property type="entry name" value="ENDONUCLEASE_EXONUCLEASE_PHOSPHATASE FAMILY DOMAIN-CONTAINING PROTEIN 1"/>
    <property type="match status" value="1"/>
</dbReference>
<dbReference type="EMBL" id="SNTZ01000004">
    <property type="protein sequence ID" value="THV59090.1"/>
    <property type="molecule type" value="Genomic_DNA"/>
</dbReference>
<accession>A0A4S8RM11</accession>
<evidence type="ECO:0000313" key="2">
    <source>
        <dbReference type="EMBL" id="THV59090.1"/>
    </source>
</evidence>
<comment type="caution">
    <text evidence="2">The sequence shown here is derived from an EMBL/GenBank/DDBJ whole genome shotgun (WGS) entry which is preliminary data.</text>
</comment>
<keyword evidence="1" id="KW-0472">Membrane</keyword>